<dbReference type="RefSeq" id="WP_037097885.1">
    <property type="nucleotide sequence ID" value="NZ_CP042807.1"/>
</dbReference>
<evidence type="ECO:0000313" key="1">
    <source>
        <dbReference type="EMBL" id="QEE23523.1"/>
    </source>
</evidence>
<dbReference type="KEGG" id="rgl:CS053_02625"/>
<keyword evidence="3" id="KW-1185">Reference proteome</keyword>
<evidence type="ECO:0000313" key="4">
    <source>
        <dbReference type="Proteomes" id="UP000321807"/>
    </source>
</evidence>
<reference evidence="1 4" key="3">
    <citation type="submission" date="2019-08" db="EMBL/GenBank/DDBJ databases">
        <title>Complete genome sequence of Rhodanobacter glycinis strain T01E-68 isolated from tomato root.</title>
        <authorList>
            <person name="Weon H.-Y."/>
            <person name="Lee S.A."/>
        </authorList>
    </citation>
    <scope>NUCLEOTIDE SEQUENCE [LARGE SCALE GENOMIC DNA]</scope>
    <source>
        <strain evidence="1 4">T01E-68</strain>
    </source>
</reference>
<dbReference type="EMBL" id="CP042807">
    <property type="protein sequence ID" value="QEE23523.1"/>
    <property type="molecule type" value="Genomic_DNA"/>
</dbReference>
<reference evidence="3" key="2">
    <citation type="submission" date="2016-10" db="EMBL/GenBank/DDBJ databases">
        <authorList>
            <person name="Varghese N."/>
            <person name="Submissions S."/>
        </authorList>
    </citation>
    <scope>NUCLEOTIDE SEQUENCE [LARGE SCALE GENOMIC DNA]</scope>
    <source>
        <strain evidence="3">MO64</strain>
    </source>
</reference>
<dbReference type="Proteomes" id="UP000321807">
    <property type="component" value="Chromosome"/>
</dbReference>
<dbReference type="EMBL" id="FOSR01000004">
    <property type="protein sequence ID" value="SFK59792.1"/>
    <property type="molecule type" value="Genomic_DNA"/>
</dbReference>
<reference evidence="2" key="1">
    <citation type="submission" date="2016-10" db="EMBL/GenBank/DDBJ databases">
        <authorList>
            <person name="de Groot N.N."/>
        </authorList>
    </citation>
    <scope>NUCLEOTIDE SEQUENCE [LARGE SCALE GENOMIC DNA]</scope>
    <source>
        <strain evidence="2">MO64</strain>
    </source>
</reference>
<evidence type="ECO:0000313" key="2">
    <source>
        <dbReference type="EMBL" id="SFK59792.1"/>
    </source>
</evidence>
<accession>A0A1I4ATD4</accession>
<sequence>MQLAHASDAEIMAVVEPIMDNLMDASTAIDYPRHIRDFTARLKGMLSEDALRSICVDYQARRGFFAGREFVALFRRPDSIAVVWRQRFTKAAGDFVAELVLVEQDGAYRVDHVMVF</sequence>
<evidence type="ECO:0000313" key="3">
    <source>
        <dbReference type="Proteomes" id="UP000198725"/>
    </source>
</evidence>
<evidence type="ECO:0008006" key="5">
    <source>
        <dbReference type="Google" id="ProtNLM"/>
    </source>
</evidence>
<dbReference type="Proteomes" id="UP000198725">
    <property type="component" value="Unassembled WGS sequence"/>
</dbReference>
<organism evidence="2 3">
    <name type="scientific">Rhodanobacter glycinis</name>
    <dbReference type="NCBI Taxonomy" id="582702"/>
    <lineage>
        <taxon>Bacteria</taxon>
        <taxon>Pseudomonadati</taxon>
        <taxon>Pseudomonadota</taxon>
        <taxon>Gammaproteobacteria</taxon>
        <taxon>Lysobacterales</taxon>
        <taxon>Rhodanobacteraceae</taxon>
        <taxon>Rhodanobacter</taxon>
    </lineage>
</organism>
<name>A0A1I4ATD4_9GAMM</name>
<gene>
    <name evidence="1" type="ORF">CS053_02625</name>
    <name evidence="2" type="ORF">SAMN05192579_104130</name>
</gene>
<proteinExistence type="predicted"/>
<dbReference type="AlphaFoldDB" id="A0A1I4ATD4"/>
<protein>
    <recommendedName>
        <fullName evidence="5">Nuclear transport factor 2 family protein</fullName>
    </recommendedName>
</protein>